<reference evidence="2" key="1">
    <citation type="journal article" date="2019" name="Int. J. Syst. Evol. Microbiol.">
        <title>The Global Catalogue of Microorganisms (GCM) 10K type strain sequencing project: providing services to taxonomists for standard genome sequencing and annotation.</title>
        <authorList>
            <consortium name="The Broad Institute Genomics Platform"/>
            <consortium name="The Broad Institute Genome Sequencing Center for Infectious Disease"/>
            <person name="Wu L."/>
            <person name="Ma J."/>
        </authorList>
    </citation>
    <scope>NUCLEOTIDE SEQUENCE [LARGE SCALE GENOMIC DNA]</scope>
    <source>
        <strain evidence="2">TISTR 1514</strain>
    </source>
</reference>
<sequence>MIITDRNGERHMFEATEIPFFQPSREWYEDWPFDVDTSVQVEAHVTGAAADNAVEAFLAPLMQSPDSDGAGEARAHYRGGFTVESALAADGNGWQIILASAGEDGFDSVEGAAGDLVDALRATPGEVRLTWRELPATRVTVSDSRDR</sequence>
<accession>A0ABW5V187</accession>
<protein>
    <recommendedName>
        <fullName evidence="3">DUF695 domain-containing protein</fullName>
    </recommendedName>
</protein>
<evidence type="ECO:0000313" key="2">
    <source>
        <dbReference type="Proteomes" id="UP001597492"/>
    </source>
</evidence>
<organism evidence="1 2">
    <name type="scientific">Gulosibacter faecalis</name>
    <dbReference type="NCBI Taxonomy" id="272240"/>
    <lineage>
        <taxon>Bacteria</taxon>
        <taxon>Bacillati</taxon>
        <taxon>Actinomycetota</taxon>
        <taxon>Actinomycetes</taxon>
        <taxon>Micrococcales</taxon>
        <taxon>Microbacteriaceae</taxon>
        <taxon>Gulosibacter</taxon>
    </lineage>
</organism>
<gene>
    <name evidence="1" type="ORF">ACFSW7_08160</name>
</gene>
<name>A0ABW5V187_9MICO</name>
<dbReference type="EMBL" id="JBHUNE010000006">
    <property type="protein sequence ID" value="MFD2758350.1"/>
    <property type="molecule type" value="Genomic_DNA"/>
</dbReference>
<dbReference type="RefSeq" id="WP_019619437.1">
    <property type="nucleotide sequence ID" value="NZ_JBHUNE010000006.1"/>
</dbReference>
<dbReference type="Proteomes" id="UP001597492">
    <property type="component" value="Unassembled WGS sequence"/>
</dbReference>
<comment type="caution">
    <text evidence="1">The sequence shown here is derived from an EMBL/GenBank/DDBJ whole genome shotgun (WGS) entry which is preliminary data.</text>
</comment>
<evidence type="ECO:0008006" key="3">
    <source>
        <dbReference type="Google" id="ProtNLM"/>
    </source>
</evidence>
<evidence type="ECO:0000313" key="1">
    <source>
        <dbReference type="EMBL" id="MFD2758350.1"/>
    </source>
</evidence>
<proteinExistence type="predicted"/>
<keyword evidence="2" id="KW-1185">Reference proteome</keyword>